<evidence type="ECO:0000259" key="1">
    <source>
        <dbReference type="Pfam" id="PF13228"/>
    </source>
</evidence>
<evidence type="ECO:0000313" key="3">
    <source>
        <dbReference type="Proteomes" id="UP000185557"/>
    </source>
</evidence>
<dbReference type="STRING" id="549789.NIES30_03990"/>
<dbReference type="AlphaFoldDB" id="A0A1U7J8Q0"/>
<keyword evidence="3" id="KW-1185">Reference proteome</keyword>
<gene>
    <name evidence="2" type="ORF">NIES30_03990</name>
</gene>
<feature type="domain" description="DUF4037" evidence="1">
    <location>
        <begin position="127"/>
        <end position="215"/>
    </location>
</feature>
<evidence type="ECO:0000313" key="2">
    <source>
        <dbReference type="EMBL" id="OKH49883.1"/>
    </source>
</evidence>
<dbReference type="OrthoDB" id="4863277at2"/>
<dbReference type="EMBL" id="MRCG01000002">
    <property type="protein sequence ID" value="OKH49883.1"/>
    <property type="molecule type" value="Genomic_DNA"/>
</dbReference>
<comment type="caution">
    <text evidence="2">The sequence shown here is derived from an EMBL/GenBank/DDBJ whole genome shotgun (WGS) entry which is preliminary data.</text>
</comment>
<protein>
    <recommendedName>
        <fullName evidence="1">DUF4037 domain-containing protein</fullName>
    </recommendedName>
</protein>
<dbReference type="RefSeq" id="WP_073607123.1">
    <property type="nucleotide sequence ID" value="NZ_MRCG01000002.1"/>
</dbReference>
<dbReference type="Pfam" id="PF13228">
    <property type="entry name" value="DUF4037"/>
    <property type="match status" value="1"/>
</dbReference>
<organism evidence="2 3">
    <name type="scientific">Phormidium tenue NIES-30</name>
    <dbReference type="NCBI Taxonomy" id="549789"/>
    <lineage>
        <taxon>Bacteria</taxon>
        <taxon>Bacillati</taxon>
        <taxon>Cyanobacteriota</taxon>
        <taxon>Cyanophyceae</taxon>
        <taxon>Oscillatoriophycideae</taxon>
        <taxon>Oscillatoriales</taxon>
        <taxon>Oscillatoriaceae</taxon>
        <taxon>Phormidium</taxon>
    </lineage>
</organism>
<dbReference type="Proteomes" id="UP000185557">
    <property type="component" value="Unassembled WGS sequence"/>
</dbReference>
<name>A0A1U7J8Q0_9CYAN</name>
<proteinExistence type="predicted"/>
<reference evidence="2 3" key="1">
    <citation type="submission" date="2016-11" db="EMBL/GenBank/DDBJ databases">
        <title>Draft Genome Sequences of Nine Cyanobacterial Strains from Diverse Habitats.</title>
        <authorList>
            <person name="Zhu T."/>
            <person name="Hou S."/>
            <person name="Lu X."/>
            <person name="Hess W.R."/>
        </authorList>
    </citation>
    <scope>NUCLEOTIDE SEQUENCE [LARGE SCALE GENOMIC DNA]</scope>
    <source>
        <strain evidence="2 3">NIES-30</strain>
    </source>
</reference>
<accession>A0A1U7J8Q0</accession>
<sequence length="278" mass="31304">METMVSPLTARVATQYSLSLQVEAVALAGSHTNSASDAHSDIDLYVYLSADLPVSDRRAVASKFTRRAEVDNNFWEPSDAWIDEHTSIRVDVMFRRTDWIEAQLTRVLDEHQASVGYSTCFWHNLLSSQILFDRRGWLRALQATAQRPYPEELRQAVVAKNFPILRHTLSAYTRELEHSVRRGDRVSTNHRVAALLASYFDVVFAINSVPHPGEKRLVQLAEARCDRLPDKMSEQVDNLISAVSMSGDEVCKCAHLLIDGLEVLLRAEGLLDSRGEVV</sequence>
<dbReference type="InterPro" id="IPR025117">
    <property type="entry name" value="DUF4037"/>
</dbReference>
<dbReference type="InterPro" id="IPR043519">
    <property type="entry name" value="NT_sf"/>
</dbReference>
<dbReference type="SUPFAM" id="SSF81301">
    <property type="entry name" value="Nucleotidyltransferase"/>
    <property type="match status" value="1"/>
</dbReference>
<dbReference type="Gene3D" id="3.30.460.10">
    <property type="entry name" value="Beta Polymerase, domain 2"/>
    <property type="match status" value="1"/>
</dbReference>